<dbReference type="Proteomes" id="UP001138708">
    <property type="component" value="Unassembled WGS sequence"/>
</dbReference>
<dbReference type="PROSITE" id="PS51819">
    <property type="entry name" value="VOC"/>
    <property type="match status" value="1"/>
</dbReference>
<dbReference type="Gene3D" id="3.30.720.120">
    <property type="match status" value="1"/>
</dbReference>
<accession>A0A9X9WD63</accession>
<reference evidence="3 4" key="2">
    <citation type="submission" date="2020-02" db="EMBL/GenBank/DDBJ databases">
        <authorList>
            <person name="Sun Q."/>
            <person name="Inoue M."/>
        </authorList>
    </citation>
    <scope>NUCLEOTIDE SEQUENCE [LARGE SCALE GENOMIC DNA]</scope>
    <source>
        <strain evidence="3 4">KCTC 22478</strain>
    </source>
</reference>
<keyword evidence="4" id="KW-1185">Reference proteome</keyword>
<dbReference type="PANTHER" id="PTHR34109">
    <property type="entry name" value="BNAUNNG04460D PROTEIN-RELATED"/>
    <property type="match status" value="1"/>
</dbReference>
<dbReference type="InterPro" id="IPR029068">
    <property type="entry name" value="Glyas_Bleomycin-R_OHBP_Dase"/>
</dbReference>
<comment type="caution">
    <text evidence="2">The sequence shown here is derived from an EMBL/GenBank/DDBJ whole genome shotgun (WGS) entry which is preliminary data.</text>
</comment>
<dbReference type="Proteomes" id="UP000746741">
    <property type="component" value="Unassembled WGS sequence"/>
</dbReference>
<dbReference type="InterPro" id="IPR037523">
    <property type="entry name" value="VOC_core"/>
</dbReference>
<evidence type="ECO:0000259" key="1">
    <source>
        <dbReference type="PROSITE" id="PS51819"/>
    </source>
</evidence>
<dbReference type="PANTHER" id="PTHR34109:SF1">
    <property type="entry name" value="VOC DOMAIN-CONTAINING PROTEIN"/>
    <property type="match status" value="1"/>
</dbReference>
<evidence type="ECO:0000313" key="2">
    <source>
        <dbReference type="EMBL" id="MBR0658273.1"/>
    </source>
</evidence>
<sequence>MPDTPDIFPCFRYADAPAALDWLERAFGFARGLVVPDGAGGIAHAQMSVGRGMIMLGSRRGASDDALERALEAGAQVTYLVVADIDAHHARATAAGAEIIRAPFDTDYGSRDYIARDPGGHVWCFGTYDPYAPSPG</sequence>
<dbReference type="Gene3D" id="3.30.720.110">
    <property type="match status" value="1"/>
</dbReference>
<dbReference type="RefSeq" id="WP_168042337.1">
    <property type="nucleotide sequence ID" value="NZ_JAAEDK010000006.1"/>
</dbReference>
<dbReference type="SUPFAM" id="SSF54593">
    <property type="entry name" value="Glyoxalase/Bleomycin resistance protein/Dihydroxybiphenyl dioxygenase"/>
    <property type="match status" value="1"/>
</dbReference>
<evidence type="ECO:0000313" key="4">
    <source>
        <dbReference type="Proteomes" id="UP000746741"/>
    </source>
</evidence>
<evidence type="ECO:0000313" key="5">
    <source>
        <dbReference type="Proteomes" id="UP001138708"/>
    </source>
</evidence>
<dbReference type="EMBL" id="JAAEDK010000006">
    <property type="protein sequence ID" value="MBR0658273.1"/>
    <property type="molecule type" value="Genomic_DNA"/>
</dbReference>
<feature type="domain" description="VOC" evidence="1">
    <location>
        <begin position="4"/>
        <end position="128"/>
    </location>
</feature>
<dbReference type="InterPro" id="IPR004360">
    <property type="entry name" value="Glyas_Fos-R_dOase_dom"/>
</dbReference>
<evidence type="ECO:0000313" key="3">
    <source>
        <dbReference type="EMBL" id="NKE18438.1"/>
    </source>
</evidence>
<protein>
    <recommendedName>
        <fullName evidence="1">VOC domain-containing protein</fullName>
    </recommendedName>
</protein>
<organism evidence="2 5">
    <name type="scientific">Neoroseomonas oryzicola</name>
    <dbReference type="NCBI Taxonomy" id="535904"/>
    <lineage>
        <taxon>Bacteria</taxon>
        <taxon>Pseudomonadati</taxon>
        <taxon>Pseudomonadota</taxon>
        <taxon>Alphaproteobacteria</taxon>
        <taxon>Acetobacterales</taxon>
        <taxon>Acetobacteraceae</taxon>
        <taxon>Neoroseomonas</taxon>
    </lineage>
</organism>
<reference evidence="2" key="3">
    <citation type="journal article" date="2021" name="Syst. Appl. Microbiol.">
        <title>Roseomonas hellenica sp. nov., isolated from roots of wild-growing Alkanna tinctoria.</title>
        <authorList>
            <person name="Rat A."/>
            <person name="Naranjo H.D."/>
            <person name="Lebbe L."/>
            <person name="Cnockaert M."/>
            <person name="Krigas N."/>
            <person name="Grigoriadou K."/>
            <person name="Maloupa E."/>
            <person name="Willems A."/>
        </authorList>
    </citation>
    <scope>NUCLEOTIDE SEQUENCE</scope>
    <source>
        <strain evidence="2">LMG 31161</strain>
    </source>
</reference>
<proteinExistence type="predicted"/>
<name>A0A9X9WD63_9PROT</name>
<gene>
    <name evidence="3" type="ORF">GWK15_15905</name>
    <name evidence="2" type="ORF">GXW75_03350</name>
</gene>
<reference evidence="2" key="1">
    <citation type="submission" date="2020-01" db="EMBL/GenBank/DDBJ databases">
        <authorList>
            <person name="Rat A."/>
        </authorList>
    </citation>
    <scope>NUCLEOTIDE SEQUENCE</scope>
    <source>
        <strain evidence="2">LMG 31161</strain>
    </source>
</reference>
<dbReference type="AlphaFoldDB" id="A0A9X9WD63"/>
<dbReference type="Pfam" id="PF00903">
    <property type="entry name" value="Glyoxalase"/>
    <property type="match status" value="1"/>
</dbReference>
<dbReference type="EMBL" id="JAAVUP010000004">
    <property type="protein sequence ID" value="NKE18438.1"/>
    <property type="molecule type" value="Genomic_DNA"/>
</dbReference>